<dbReference type="Proteomes" id="UP000182284">
    <property type="component" value="Unassembled WGS sequence"/>
</dbReference>
<reference evidence="2 3" key="1">
    <citation type="submission" date="2016-10" db="EMBL/GenBank/DDBJ databases">
        <authorList>
            <person name="de Groot N.N."/>
        </authorList>
    </citation>
    <scope>NUCLEOTIDE SEQUENCE [LARGE SCALE GENOMIC DNA]</scope>
    <source>
        <strain evidence="2 3">DSM 27375</strain>
    </source>
</reference>
<organism evidence="2 3">
    <name type="scientific">Celeribacter baekdonensis</name>
    <dbReference type="NCBI Taxonomy" id="875171"/>
    <lineage>
        <taxon>Bacteria</taxon>
        <taxon>Pseudomonadati</taxon>
        <taxon>Pseudomonadota</taxon>
        <taxon>Alphaproteobacteria</taxon>
        <taxon>Rhodobacterales</taxon>
        <taxon>Roseobacteraceae</taxon>
        <taxon>Celeribacter</taxon>
    </lineage>
</organism>
<proteinExistence type="predicted"/>
<evidence type="ECO:0000313" key="3">
    <source>
        <dbReference type="Proteomes" id="UP000182284"/>
    </source>
</evidence>
<name>A0A1G7KZ02_9RHOB</name>
<dbReference type="EMBL" id="FNBL01000004">
    <property type="protein sequence ID" value="SDF42445.1"/>
    <property type="molecule type" value="Genomic_DNA"/>
</dbReference>
<feature type="compositionally biased region" description="Basic and acidic residues" evidence="1">
    <location>
        <begin position="107"/>
        <end position="123"/>
    </location>
</feature>
<protein>
    <recommendedName>
        <fullName evidence="4">Flagellar export protein FliJ</fullName>
    </recommendedName>
</protein>
<gene>
    <name evidence="2" type="ORF">SAMN04488117_104100</name>
</gene>
<accession>A0A1G7KZ02</accession>
<dbReference type="AlphaFoldDB" id="A0A1G7KZ02"/>
<sequence>MMSKDLKKLRSLKEIAELSLTAELAKLAAIKREEEGPKARLREIDAARAQRVQHVGASDGFDMASLMGADTAWHRWVEKEKRQALRDLAQIAERRETQLGQTRKAFGKKDALDRLTERHTGKM</sequence>
<evidence type="ECO:0000313" key="2">
    <source>
        <dbReference type="EMBL" id="SDF42445.1"/>
    </source>
</evidence>
<evidence type="ECO:0000256" key="1">
    <source>
        <dbReference type="SAM" id="MobiDB-lite"/>
    </source>
</evidence>
<feature type="region of interest" description="Disordered" evidence="1">
    <location>
        <begin position="99"/>
        <end position="123"/>
    </location>
</feature>
<evidence type="ECO:0008006" key="4">
    <source>
        <dbReference type="Google" id="ProtNLM"/>
    </source>
</evidence>